<dbReference type="PANTHER" id="PTHR33991">
    <property type="entry name" value="DNA REPAIR PROTEIN RECO"/>
    <property type="match status" value="1"/>
</dbReference>
<dbReference type="SUPFAM" id="SSF50249">
    <property type="entry name" value="Nucleic acid-binding proteins"/>
    <property type="match status" value="1"/>
</dbReference>
<dbReference type="InterPro" id="IPR022572">
    <property type="entry name" value="DNA_rep/recomb_RecO_N"/>
</dbReference>
<dbReference type="EMBL" id="JBEWZI010000017">
    <property type="protein sequence ID" value="MET7015427.1"/>
    <property type="molecule type" value="Genomic_DNA"/>
</dbReference>
<dbReference type="InterPro" id="IPR012340">
    <property type="entry name" value="NA-bd_OB-fold"/>
</dbReference>
<dbReference type="PANTHER" id="PTHR33991:SF1">
    <property type="entry name" value="DNA REPAIR PROTEIN RECO"/>
    <property type="match status" value="1"/>
</dbReference>
<evidence type="ECO:0000313" key="9">
    <source>
        <dbReference type="EMBL" id="MET7015427.1"/>
    </source>
</evidence>
<dbReference type="Gene3D" id="1.20.1440.120">
    <property type="entry name" value="Recombination protein O, C-terminal domain"/>
    <property type="match status" value="1"/>
</dbReference>
<comment type="function">
    <text evidence="7">Involved in DNA repair and RecF pathway recombination.</text>
</comment>
<evidence type="ECO:0000256" key="4">
    <source>
        <dbReference type="ARBA" id="ARBA00023172"/>
    </source>
</evidence>
<evidence type="ECO:0000259" key="8">
    <source>
        <dbReference type="Pfam" id="PF11967"/>
    </source>
</evidence>
<dbReference type="InterPro" id="IPR003717">
    <property type="entry name" value="RecO"/>
</dbReference>
<evidence type="ECO:0000256" key="7">
    <source>
        <dbReference type="HAMAP-Rule" id="MF_00201"/>
    </source>
</evidence>
<dbReference type="InterPro" id="IPR042242">
    <property type="entry name" value="RecO_C"/>
</dbReference>
<dbReference type="InterPro" id="IPR037278">
    <property type="entry name" value="ARFGAP/RecO"/>
</dbReference>
<evidence type="ECO:0000256" key="1">
    <source>
        <dbReference type="ARBA" id="ARBA00007452"/>
    </source>
</evidence>
<proteinExistence type="inferred from homology"/>
<organism evidence="9 10">
    <name type="scientific">Uliginosibacterium flavum</name>
    <dbReference type="NCBI Taxonomy" id="1396831"/>
    <lineage>
        <taxon>Bacteria</taxon>
        <taxon>Pseudomonadati</taxon>
        <taxon>Pseudomonadota</taxon>
        <taxon>Betaproteobacteria</taxon>
        <taxon>Rhodocyclales</taxon>
        <taxon>Zoogloeaceae</taxon>
        <taxon>Uliginosibacterium</taxon>
    </lineage>
</organism>
<dbReference type="RefSeq" id="WP_354601886.1">
    <property type="nucleotide sequence ID" value="NZ_JBEWZI010000017.1"/>
</dbReference>
<accession>A0ABV2TNC6</accession>
<reference evidence="9 10" key="1">
    <citation type="submission" date="2024-07" db="EMBL/GenBank/DDBJ databases">
        <title>Uliginosibacterium flavum JJ3220;KACC:17644.</title>
        <authorList>
            <person name="Kim M.K."/>
        </authorList>
    </citation>
    <scope>NUCLEOTIDE SEQUENCE [LARGE SCALE GENOMIC DNA]</scope>
    <source>
        <strain evidence="9 10">KACC:17644</strain>
    </source>
</reference>
<dbReference type="Pfam" id="PF02565">
    <property type="entry name" value="RecO_C"/>
    <property type="match status" value="1"/>
</dbReference>
<feature type="domain" description="DNA replication/recombination mediator RecO N-terminal" evidence="8">
    <location>
        <begin position="9"/>
        <end position="79"/>
    </location>
</feature>
<evidence type="ECO:0000256" key="3">
    <source>
        <dbReference type="ARBA" id="ARBA00022763"/>
    </source>
</evidence>
<dbReference type="Gene3D" id="2.40.50.140">
    <property type="entry name" value="Nucleic acid-binding proteins"/>
    <property type="match status" value="1"/>
</dbReference>
<dbReference type="SUPFAM" id="SSF57863">
    <property type="entry name" value="ArfGap/RecO-like zinc finger"/>
    <property type="match status" value="1"/>
</dbReference>
<comment type="similarity">
    <text evidence="1 7">Belongs to the RecO family.</text>
</comment>
<keyword evidence="3 7" id="KW-0227">DNA damage</keyword>
<evidence type="ECO:0000313" key="10">
    <source>
        <dbReference type="Proteomes" id="UP001549691"/>
    </source>
</evidence>
<dbReference type="NCBIfam" id="TIGR00613">
    <property type="entry name" value="reco"/>
    <property type="match status" value="1"/>
</dbReference>
<protein>
    <recommendedName>
        <fullName evidence="2 7">DNA repair protein RecO</fullName>
    </recommendedName>
    <alternativeName>
        <fullName evidence="6 7">Recombination protein O</fullName>
    </alternativeName>
</protein>
<gene>
    <name evidence="7 9" type="primary">recO</name>
    <name evidence="9" type="ORF">ABXR19_14665</name>
</gene>
<evidence type="ECO:0000256" key="5">
    <source>
        <dbReference type="ARBA" id="ARBA00023204"/>
    </source>
</evidence>
<keyword evidence="5 7" id="KW-0234">DNA repair</keyword>
<comment type="caution">
    <text evidence="9">The sequence shown here is derived from an EMBL/GenBank/DDBJ whole genome shotgun (WGS) entry which is preliminary data.</text>
</comment>
<dbReference type="Pfam" id="PF11967">
    <property type="entry name" value="RecO_N"/>
    <property type="match status" value="1"/>
</dbReference>
<dbReference type="HAMAP" id="MF_00201">
    <property type="entry name" value="RecO"/>
    <property type="match status" value="1"/>
</dbReference>
<keyword evidence="10" id="KW-1185">Reference proteome</keyword>
<evidence type="ECO:0000256" key="6">
    <source>
        <dbReference type="ARBA" id="ARBA00033409"/>
    </source>
</evidence>
<name>A0ABV2TNC6_9RHOO</name>
<keyword evidence="4 7" id="KW-0233">DNA recombination</keyword>
<sequence>MTTRLRIDNQTGFLLHSYPWRETSLIVDVFSREHGRVPMAAKGARRPASALRGVLMAFQPLDVSWSGKGEIKALTQASWQGGQPLLGGVGLLCGYYLNELLLRLLPREDPHPALFDIYAETLARLSVGQAYAPLLRGFELILLREMGYAPSLDVVADSGAAVRAEGEYLVLPEQGVLEADGPQGNELLLPGRVLLAMAAGDFSAADTLAHAKGLMRRLIQYHLGGQALESRRILMELQEL</sequence>
<dbReference type="Proteomes" id="UP001549691">
    <property type="component" value="Unassembled WGS sequence"/>
</dbReference>
<evidence type="ECO:0000256" key="2">
    <source>
        <dbReference type="ARBA" id="ARBA00021310"/>
    </source>
</evidence>